<sequence>MFEDIDHVKAYSLNTLLSADSLAKHFRFINVTDDSTYTGTFPHYPQDLIVGGVEHNFWTLMVENNGNYYPYGATHKHFLFNPNITLT</sequence>
<comment type="caution">
    <text evidence="1">The sequence shown here is derived from an EMBL/GenBank/DDBJ whole genome shotgun (WGS) entry which is preliminary data.</text>
</comment>
<accession>X1A8R0</accession>
<feature type="non-terminal residue" evidence="1">
    <location>
        <position position="87"/>
    </location>
</feature>
<proteinExistence type="predicted"/>
<gene>
    <name evidence="1" type="ORF">S01H4_29280</name>
</gene>
<name>X1A8R0_9ZZZZ</name>
<dbReference type="EMBL" id="BART01014877">
    <property type="protein sequence ID" value="GAG78074.1"/>
    <property type="molecule type" value="Genomic_DNA"/>
</dbReference>
<protein>
    <submittedName>
        <fullName evidence="1">Uncharacterized protein</fullName>
    </submittedName>
</protein>
<organism evidence="1">
    <name type="scientific">marine sediment metagenome</name>
    <dbReference type="NCBI Taxonomy" id="412755"/>
    <lineage>
        <taxon>unclassified sequences</taxon>
        <taxon>metagenomes</taxon>
        <taxon>ecological metagenomes</taxon>
    </lineage>
</organism>
<reference evidence="1" key="1">
    <citation type="journal article" date="2014" name="Front. Microbiol.">
        <title>High frequency of phylogenetically diverse reductive dehalogenase-homologous genes in deep subseafloor sedimentary metagenomes.</title>
        <authorList>
            <person name="Kawai M."/>
            <person name="Futagami T."/>
            <person name="Toyoda A."/>
            <person name="Takaki Y."/>
            <person name="Nishi S."/>
            <person name="Hori S."/>
            <person name="Arai W."/>
            <person name="Tsubouchi T."/>
            <person name="Morono Y."/>
            <person name="Uchiyama I."/>
            <person name="Ito T."/>
            <person name="Fujiyama A."/>
            <person name="Inagaki F."/>
            <person name="Takami H."/>
        </authorList>
    </citation>
    <scope>NUCLEOTIDE SEQUENCE</scope>
    <source>
        <strain evidence="1">Expedition CK06-06</strain>
    </source>
</reference>
<evidence type="ECO:0000313" key="1">
    <source>
        <dbReference type="EMBL" id="GAG78074.1"/>
    </source>
</evidence>
<dbReference type="AlphaFoldDB" id="X1A8R0"/>